<comment type="caution">
    <text evidence="2">The sequence shown here is derived from an EMBL/GenBank/DDBJ whole genome shotgun (WGS) entry which is preliminary data.</text>
</comment>
<evidence type="ECO:0000313" key="3">
    <source>
        <dbReference type="Proteomes" id="UP000275394"/>
    </source>
</evidence>
<feature type="transmembrane region" description="Helical" evidence="1">
    <location>
        <begin position="150"/>
        <end position="173"/>
    </location>
</feature>
<dbReference type="OrthoDB" id="5659946at2"/>
<accession>A0A3N2DPB8</accession>
<reference evidence="2 3" key="1">
    <citation type="submission" date="2018-11" db="EMBL/GenBank/DDBJ databases">
        <title>Genomic Encyclopedia of Type Strains, Phase IV (KMG-IV): sequencing the most valuable type-strain genomes for metagenomic binning, comparative biology and taxonomic classification.</title>
        <authorList>
            <person name="Goeker M."/>
        </authorList>
    </citation>
    <scope>NUCLEOTIDE SEQUENCE [LARGE SCALE GENOMIC DNA]</scope>
    <source>
        <strain evidence="2 3">DSM 100316</strain>
    </source>
</reference>
<feature type="transmembrane region" description="Helical" evidence="1">
    <location>
        <begin position="217"/>
        <end position="237"/>
    </location>
</feature>
<keyword evidence="1" id="KW-0812">Transmembrane</keyword>
<dbReference type="AlphaFoldDB" id="A0A3N2DPB8"/>
<protein>
    <submittedName>
        <fullName evidence="2">Uncharacterized protein</fullName>
    </submittedName>
</protein>
<dbReference type="EMBL" id="RKHR01000004">
    <property type="protein sequence ID" value="ROS01658.1"/>
    <property type="molecule type" value="Genomic_DNA"/>
</dbReference>
<feature type="transmembrane region" description="Helical" evidence="1">
    <location>
        <begin position="15"/>
        <end position="41"/>
    </location>
</feature>
<organism evidence="2 3">
    <name type="scientific">Sinobacterium caligoides</name>
    <dbReference type="NCBI Taxonomy" id="933926"/>
    <lineage>
        <taxon>Bacteria</taxon>
        <taxon>Pseudomonadati</taxon>
        <taxon>Pseudomonadota</taxon>
        <taxon>Gammaproteobacteria</taxon>
        <taxon>Cellvibrionales</taxon>
        <taxon>Spongiibacteraceae</taxon>
        <taxon>Sinobacterium</taxon>
    </lineage>
</organism>
<keyword evidence="3" id="KW-1185">Reference proteome</keyword>
<evidence type="ECO:0000256" key="1">
    <source>
        <dbReference type="SAM" id="Phobius"/>
    </source>
</evidence>
<dbReference type="Proteomes" id="UP000275394">
    <property type="component" value="Unassembled WGS sequence"/>
</dbReference>
<dbReference type="RefSeq" id="WP_123712425.1">
    <property type="nucleotide sequence ID" value="NZ_RKHR01000004.1"/>
</dbReference>
<gene>
    <name evidence="2" type="ORF">EDC56_2102</name>
</gene>
<name>A0A3N2DPB8_9GAMM</name>
<feature type="transmembrane region" description="Helical" evidence="1">
    <location>
        <begin position="249"/>
        <end position="275"/>
    </location>
</feature>
<feature type="transmembrane region" description="Helical" evidence="1">
    <location>
        <begin position="90"/>
        <end position="111"/>
    </location>
</feature>
<evidence type="ECO:0000313" key="2">
    <source>
        <dbReference type="EMBL" id="ROS01658.1"/>
    </source>
</evidence>
<keyword evidence="1" id="KW-1133">Transmembrane helix</keyword>
<sequence>MRALAEFIMRGRIQAIAAAILAIVTVMFSWVGAAIVALVTLSRGRSEGLIVAMWVSLPTLAMAWQGNPLPLTTIIAGYMGGYALGMTRSWSIALLSQVIVSIGFAALLLTIDNNFVNQLMAMQQQMVAGSLTQVDEKVRHEVLKLLSDPVFITGALALSQMLFGVLSLVMGRYWQAMLYNPGGFGQEFHQLRLSPQLALLLTVLSMATVAQGGAYGIWALVLMMPLLLAGIGLVHWWVSVKGWSKQWLILFYILLLLSVMQGLLVVEILVIGALADSFLNLRKRIAAKGESD</sequence>
<proteinExistence type="predicted"/>
<keyword evidence="1" id="KW-0472">Membrane</keyword>